<dbReference type="AlphaFoldDB" id="A0A1H9KF95"/>
<proteinExistence type="predicted"/>
<reference evidence="3" key="1">
    <citation type="submission" date="2016-10" db="EMBL/GenBank/DDBJ databases">
        <authorList>
            <person name="Varghese N."/>
            <person name="Submissions S."/>
        </authorList>
    </citation>
    <scope>NUCLEOTIDE SEQUENCE [LARGE SCALE GENOMIC DNA]</scope>
    <source>
        <strain evidence="3">DSM 44260</strain>
    </source>
</reference>
<evidence type="ECO:0000313" key="2">
    <source>
        <dbReference type="EMBL" id="SEQ97840.1"/>
    </source>
</evidence>
<dbReference type="STRING" id="155974.SAMN04487818_101157"/>
<dbReference type="Proteomes" id="UP000199051">
    <property type="component" value="Unassembled WGS sequence"/>
</dbReference>
<organism evidence="2 3">
    <name type="scientific">Actinokineospora terrae</name>
    <dbReference type="NCBI Taxonomy" id="155974"/>
    <lineage>
        <taxon>Bacteria</taxon>
        <taxon>Bacillati</taxon>
        <taxon>Actinomycetota</taxon>
        <taxon>Actinomycetes</taxon>
        <taxon>Pseudonocardiales</taxon>
        <taxon>Pseudonocardiaceae</taxon>
        <taxon>Actinokineospora</taxon>
    </lineage>
</organism>
<dbReference type="GO" id="GO:0008610">
    <property type="term" value="P:lipid biosynthetic process"/>
    <property type="evidence" value="ECO:0007669"/>
    <property type="project" value="UniProtKB-ARBA"/>
</dbReference>
<dbReference type="InterPro" id="IPR023213">
    <property type="entry name" value="CAT-like_dom_sf"/>
</dbReference>
<dbReference type="SUPFAM" id="SSF52777">
    <property type="entry name" value="CoA-dependent acyltransferases"/>
    <property type="match status" value="2"/>
</dbReference>
<dbReference type="InterPro" id="IPR001242">
    <property type="entry name" value="Condensation_dom"/>
</dbReference>
<accession>A0A1H9KF95</accession>
<feature type="domain" description="Condensation" evidence="1">
    <location>
        <begin position="57"/>
        <end position="331"/>
    </location>
</feature>
<dbReference type="Gene3D" id="3.30.559.30">
    <property type="entry name" value="Nonribosomal peptide synthetase, condensation domain"/>
    <property type="match status" value="1"/>
</dbReference>
<name>A0A1H9KF95_9PSEU</name>
<dbReference type="Gene3D" id="3.30.559.10">
    <property type="entry name" value="Chloramphenicol acetyltransferase-like domain"/>
    <property type="match status" value="1"/>
</dbReference>
<evidence type="ECO:0000259" key="1">
    <source>
        <dbReference type="Pfam" id="PF00668"/>
    </source>
</evidence>
<protein>
    <submittedName>
        <fullName evidence="2">Condensation domain-containing protein</fullName>
    </submittedName>
</protein>
<dbReference type="GO" id="GO:0003824">
    <property type="term" value="F:catalytic activity"/>
    <property type="evidence" value="ECO:0007669"/>
    <property type="project" value="InterPro"/>
</dbReference>
<gene>
    <name evidence="2" type="ORF">SAMN04487818_101157</name>
</gene>
<dbReference type="RefSeq" id="WP_092774435.1">
    <property type="nucleotide sequence ID" value="NZ_FOGI01000001.1"/>
</dbReference>
<evidence type="ECO:0000313" key="3">
    <source>
        <dbReference type="Proteomes" id="UP000199051"/>
    </source>
</evidence>
<dbReference type="Pfam" id="PF00668">
    <property type="entry name" value="Condensation"/>
    <property type="match status" value="1"/>
</dbReference>
<dbReference type="EMBL" id="FOGI01000001">
    <property type="protein sequence ID" value="SEQ97840.1"/>
    <property type="molecule type" value="Genomic_DNA"/>
</dbReference>
<sequence>MTEKILVDFHGTGSGVGELTWGQRTVWRTVVKTGRSETMGGVTPLPAGSTIEQSVLVLRYVMGRHESLRTRLVFDGPDGGPRQQVHASGQVALSVVDAGGEDPAAVAERVRLEYEDTDFDYADEWPVRMAVITEGGVPTHSVAVYSHLAIDAHGLDALVTDLSTMDWTTGEPTLPLEATQPLALAEQQRKPNVLRNSEAAIRYWERVLHTVSAKRVEGESDDHRSPRWGDLTLRSPAAWLATKAIAARLRTDTSPILLAGYASALARTVGNNPVAVQIAVNNRFRQSLVGSVSTMAQTCPLMVDIADVTFDEAVHRARQATMVTYKYAYYDPERRAAMVDRVAEELGGRVEMDTYFNDRRPPGRDERDITAPPVEEILAAREQTSHEWVMWTDVDSPLLYLDVDAEPDAVVFTLTGDTTRVSPKSMLWLLTEIESVLVDAALDPTATTGVRS</sequence>
<keyword evidence="3" id="KW-1185">Reference proteome</keyword>